<organism evidence="1">
    <name type="scientific">Arundo donax</name>
    <name type="common">Giant reed</name>
    <name type="synonym">Donax arundinaceus</name>
    <dbReference type="NCBI Taxonomy" id="35708"/>
    <lineage>
        <taxon>Eukaryota</taxon>
        <taxon>Viridiplantae</taxon>
        <taxon>Streptophyta</taxon>
        <taxon>Embryophyta</taxon>
        <taxon>Tracheophyta</taxon>
        <taxon>Spermatophyta</taxon>
        <taxon>Magnoliopsida</taxon>
        <taxon>Liliopsida</taxon>
        <taxon>Poales</taxon>
        <taxon>Poaceae</taxon>
        <taxon>PACMAD clade</taxon>
        <taxon>Arundinoideae</taxon>
        <taxon>Arundineae</taxon>
        <taxon>Arundo</taxon>
    </lineage>
</organism>
<name>A0A0A9H3E1_ARUDO</name>
<protein>
    <submittedName>
        <fullName evidence="1">Uncharacterized protein</fullName>
    </submittedName>
</protein>
<dbReference type="EMBL" id="GBRH01166176">
    <property type="protein sequence ID" value="JAE31720.1"/>
    <property type="molecule type" value="Transcribed_RNA"/>
</dbReference>
<dbReference type="AlphaFoldDB" id="A0A0A9H3E1"/>
<reference evidence="1" key="2">
    <citation type="journal article" date="2015" name="Data Brief">
        <title>Shoot transcriptome of the giant reed, Arundo donax.</title>
        <authorList>
            <person name="Barrero R.A."/>
            <person name="Guerrero F.D."/>
            <person name="Moolhuijzen P."/>
            <person name="Goolsby J.A."/>
            <person name="Tidwell J."/>
            <person name="Bellgard S.E."/>
            <person name="Bellgard M.I."/>
        </authorList>
    </citation>
    <scope>NUCLEOTIDE SEQUENCE</scope>
    <source>
        <tissue evidence="1">Shoot tissue taken approximately 20 cm above the soil surface</tissue>
    </source>
</reference>
<accession>A0A0A9H3E1</accession>
<sequence>MGRSWGSPWWNGPRDTTCGWYALRFRSLMHAGTR</sequence>
<evidence type="ECO:0000313" key="1">
    <source>
        <dbReference type="EMBL" id="JAE31720.1"/>
    </source>
</evidence>
<reference evidence="1" key="1">
    <citation type="submission" date="2014-09" db="EMBL/GenBank/DDBJ databases">
        <authorList>
            <person name="Magalhaes I.L.F."/>
            <person name="Oliveira U."/>
            <person name="Santos F.R."/>
            <person name="Vidigal T.H.D.A."/>
            <person name="Brescovit A.D."/>
            <person name="Santos A.J."/>
        </authorList>
    </citation>
    <scope>NUCLEOTIDE SEQUENCE</scope>
    <source>
        <tissue evidence="1">Shoot tissue taken approximately 20 cm above the soil surface</tissue>
    </source>
</reference>
<proteinExistence type="predicted"/>